<dbReference type="InterPro" id="IPR013785">
    <property type="entry name" value="Aldolase_TIM"/>
</dbReference>
<name>A0A0F9S9N7_9ZZZZ</name>
<evidence type="ECO:0000256" key="5">
    <source>
        <dbReference type="ARBA" id="ARBA00023014"/>
    </source>
</evidence>
<dbReference type="SUPFAM" id="SSF102114">
    <property type="entry name" value="Radical SAM enzymes"/>
    <property type="match status" value="1"/>
</dbReference>
<dbReference type="InterPro" id="IPR006638">
    <property type="entry name" value="Elp3/MiaA/NifB-like_rSAM"/>
</dbReference>
<reference evidence="7" key="1">
    <citation type="journal article" date="2015" name="Nature">
        <title>Complex archaea that bridge the gap between prokaryotes and eukaryotes.</title>
        <authorList>
            <person name="Spang A."/>
            <person name="Saw J.H."/>
            <person name="Jorgensen S.L."/>
            <person name="Zaremba-Niedzwiedzka K."/>
            <person name="Martijn J."/>
            <person name="Lind A.E."/>
            <person name="van Eijk R."/>
            <person name="Schleper C."/>
            <person name="Guy L."/>
            <person name="Ettema T.J."/>
        </authorList>
    </citation>
    <scope>NUCLEOTIDE SEQUENCE</scope>
</reference>
<evidence type="ECO:0000256" key="4">
    <source>
        <dbReference type="ARBA" id="ARBA00023004"/>
    </source>
</evidence>
<dbReference type="GO" id="GO:0046872">
    <property type="term" value="F:metal ion binding"/>
    <property type="evidence" value="ECO:0007669"/>
    <property type="project" value="UniProtKB-KW"/>
</dbReference>
<evidence type="ECO:0000256" key="1">
    <source>
        <dbReference type="ARBA" id="ARBA00001966"/>
    </source>
</evidence>
<dbReference type="InterPro" id="IPR007197">
    <property type="entry name" value="rSAM"/>
</dbReference>
<dbReference type="SMART" id="SM00729">
    <property type="entry name" value="Elp3"/>
    <property type="match status" value="1"/>
</dbReference>
<protein>
    <recommendedName>
        <fullName evidence="6">Radical SAM core domain-containing protein</fullName>
    </recommendedName>
</protein>
<dbReference type="SFLD" id="SFLDG01082">
    <property type="entry name" value="B12-binding_domain_containing"/>
    <property type="match status" value="1"/>
</dbReference>
<evidence type="ECO:0000259" key="6">
    <source>
        <dbReference type="PROSITE" id="PS51918"/>
    </source>
</evidence>
<dbReference type="PANTHER" id="PTHR43409:SF7">
    <property type="entry name" value="BLL1977 PROTEIN"/>
    <property type="match status" value="1"/>
</dbReference>
<evidence type="ECO:0000256" key="3">
    <source>
        <dbReference type="ARBA" id="ARBA00022723"/>
    </source>
</evidence>
<dbReference type="InterPro" id="IPR058240">
    <property type="entry name" value="rSAM_sf"/>
</dbReference>
<keyword evidence="4" id="KW-0408">Iron</keyword>
<dbReference type="EMBL" id="LAZR01000580">
    <property type="protein sequence ID" value="KKN63739.1"/>
    <property type="molecule type" value="Genomic_DNA"/>
</dbReference>
<dbReference type="SFLD" id="SFLDS00029">
    <property type="entry name" value="Radical_SAM"/>
    <property type="match status" value="1"/>
</dbReference>
<feature type="domain" description="Radical SAM core" evidence="6">
    <location>
        <begin position="146"/>
        <end position="354"/>
    </location>
</feature>
<comment type="caution">
    <text evidence="7">The sequence shown here is derived from an EMBL/GenBank/DDBJ whole genome shotgun (WGS) entry which is preliminary data.</text>
</comment>
<sequence>MTTDLVLVNPNGRLQVPFAAVEPPLWLGLIAGNYVGRGDPDLRILDAEAENLTIEQTVKRVEEYNTKDILLVVMGNNPSVSSTPKWPVAGRLLKRLPTAMVAGLHPMAMKHPRDWGELKGTPSVPWEMFDLSKYRAHNWHCLDDLDRRSPYAVLYTSLNCPFSCHYCNIHALYGGHTVRYRPMEKVKQELDYFAAKGIRNIKIWDECFTLNTQRVREICDYIISQGYDFNMWAYGRLDSVDPVMLSRMWRAGIRWIAYGFESTGDKKFKQSDWAVQVTQESGLSIIANFMFGLPGEKLGDMQASLDYAMKRNFEWLNLSIALPYPGSPWWYSLKRKPTKWERFGQFNPNMYGSRKAIDFRREAFKQYFSRPEYLKKIGRKFGDGAVEHIKGMLKWQTIERFYALAGTSSGGNTLTVEQIRAALKILKT</sequence>
<dbReference type="GO" id="GO:0051536">
    <property type="term" value="F:iron-sulfur cluster binding"/>
    <property type="evidence" value="ECO:0007669"/>
    <property type="project" value="UniProtKB-KW"/>
</dbReference>
<dbReference type="Pfam" id="PF04055">
    <property type="entry name" value="Radical_SAM"/>
    <property type="match status" value="1"/>
</dbReference>
<keyword evidence="2" id="KW-0949">S-adenosyl-L-methionine</keyword>
<dbReference type="AlphaFoldDB" id="A0A0F9S9N7"/>
<comment type="cofactor">
    <cofactor evidence="1">
        <name>[4Fe-4S] cluster</name>
        <dbReference type="ChEBI" id="CHEBI:49883"/>
    </cofactor>
</comment>
<evidence type="ECO:0000256" key="2">
    <source>
        <dbReference type="ARBA" id="ARBA00022691"/>
    </source>
</evidence>
<organism evidence="7">
    <name type="scientific">marine sediment metagenome</name>
    <dbReference type="NCBI Taxonomy" id="412755"/>
    <lineage>
        <taxon>unclassified sequences</taxon>
        <taxon>metagenomes</taxon>
        <taxon>ecological metagenomes</taxon>
    </lineage>
</organism>
<keyword evidence="5" id="KW-0411">Iron-sulfur</keyword>
<proteinExistence type="predicted"/>
<gene>
    <name evidence="7" type="ORF">LCGC14_0498430</name>
</gene>
<evidence type="ECO:0000313" key="7">
    <source>
        <dbReference type="EMBL" id="KKN63739.1"/>
    </source>
</evidence>
<keyword evidence="3" id="KW-0479">Metal-binding</keyword>
<dbReference type="GO" id="GO:0003824">
    <property type="term" value="F:catalytic activity"/>
    <property type="evidence" value="ECO:0007669"/>
    <property type="project" value="InterPro"/>
</dbReference>
<dbReference type="PROSITE" id="PS51918">
    <property type="entry name" value="RADICAL_SAM"/>
    <property type="match status" value="1"/>
</dbReference>
<accession>A0A0F9S9N7</accession>
<dbReference type="Gene3D" id="3.20.20.70">
    <property type="entry name" value="Aldolase class I"/>
    <property type="match status" value="1"/>
</dbReference>
<dbReference type="PANTHER" id="PTHR43409">
    <property type="entry name" value="ANAEROBIC MAGNESIUM-PROTOPORPHYRIN IX MONOMETHYL ESTER CYCLASE-RELATED"/>
    <property type="match status" value="1"/>
</dbReference>
<dbReference type="InterPro" id="IPR051198">
    <property type="entry name" value="BchE-like"/>
</dbReference>